<dbReference type="EMBL" id="AP017312">
    <property type="protein sequence ID" value="BAU28875.1"/>
    <property type="molecule type" value="Genomic_DNA"/>
</dbReference>
<dbReference type="AlphaFoldDB" id="A0A0U4WK30"/>
<evidence type="ECO:0000313" key="1">
    <source>
        <dbReference type="EMBL" id="BAU28875.1"/>
    </source>
</evidence>
<protein>
    <submittedName>
        <fullName evidence="1">Uncharacterized protein</fullName>
    </submittedName>
</protein>
<keyword evidence="2" id="KW-1185">Reference proteome</keyword>
<dbReference type="InterPro" id="IPR027393">
    <property type="entry name" value="Virus_scaffolding_prot_C"/>
</dbReference>
<reference evidence="1 2" key="1">
    <citation type="submission" date="2015-12" db="EMBL/GenBank/DDBJ databases">
        <title>Genome sequence of Aneurinibacillus soli.</title>
        <authorList>
            <person name="Lee J.S."/>
            <person name="Lee K.C."/>
            <person name="Kim K.K."/>
            <person name="Lee B.W."/>
        </authorList>
    </citation>
    <scope>NUCLEOTIDE SEQUENCE [LARGE SCALE GENOMIC DNA]</scope>
    <source>
        <strain evidence="1 2">CB4</strain>
    </source>
</reference>
<dbReference type="InterPro" id="IPR014957">
    <property type="entry name" value="IDEAL_dom"/>
</dbReference>
<dbReference type="KEGG" id="asoc:CB4_03052"/>
<dbReference type="OrthoDB" id="2155814at2"/>
<gene>
    <name evidence="1" type="ORF">CB4_03052</name>
</gene>
<dbReference type="Gene3D" id="4.10.810.10">
    <property type="entry name" value="Virus Scaffolding Protein, Chain A"/>
    <property type="match status" value="1"/>
</dbReference>
<dbReference type="SMART" id="SM00914">
    <property type="entry name" value="IDEAL"/>
    <property type="match status" value="1"/>
</dbReference>
<accession>A0A0U4WK30</accession>
<organism evidence="1 2">
    <name type="scientific">Aneurinibacillus soli</name>
    <dbReference type="NCBI Taxonomy" id="1500254"/>
    <lineage>
        <taxon>Bacteria</taxon>
        <taxon>Bacillati</taxon>
        <taxon>Bacillota</taxon>
        <taxon>Bacilli</taxon>
        <taxon>Bacillales</taxon>
        <taxon>Paenibacillaceae</taxon>
        <taxon>Aneurinibacillus group</taxon>
        <taxon>Aneurinibacillus</taxon>
    </lineage>
</organism>
<dbReference type="Proteomes" id="UP000217696">
    <property type="component" value="Chromosome"/>
</dbReference>
<evidence type="ECO:0000313" key="2">
    <source>
        <dbReference type="Proteomes" id="UP000217696"/>
    </source>
</evidence>
<name>A0A0U4WK30_9BACL</name>
<dbReference type="Pfam" id="PF08858">
    <property type="entry name" value="IDEAL"/>
    <property type="match status" value="1"/>
</dbReference>
<dbReference type="RefSeq" id="WP_096466571.1">
    <property type="nucleotide sequence ID" value="NZ_AP017312.1"/>
</dbReference>
<proteinExistence type="predicted"/>
<sequence length="67" mass="7845">MEKQKPSILNPSMLSLLAEMVLDEAIYKYRTESLYKRIDEALENKDEANFNRLTTELKQIQASRPDL</sequence>